<evidence type="ECO:0000256" key="1">
    <source>
        <dbReference type="SAM" id="MobiDB-lite"/>
    </source>
</evidence>
<comment type="caution">
    <text evidence="2">The sequence shown here is derived from an EMBL/GenBank/DDBJ whole genome shotgun (WGS) entry which is preliminary data.</text>
</comment>
<protein>
    <submittedName>
        <fullName evidence="2">Uncharacterized protein</fullName>
    </submittedName>
</protein>
<gene>
    <name evidence="2" type="ORF">Tci_929208</name>
</gene>
<evidence type="ECO:0000313" key="2">
    <source>
        <dbReference type="EMBL" id="GFD57239.1"/>
    </source>
</evidence>
<accession>A0A699XC34</accession>
<dbReference type="EMBL" id="BKCJ011838907">
    <property type="protein sequence ID" value="GFD57239.1"/>
    <property type="molecule type" value="Genomic_DNA"/>
</dbReference>
<dbReference type="AlphaFoldDB" id="A0A699XC34"/>
<reference evidence="2" key="1">
    <citation type="journal article" date="2019" name="Sci. Rep.">
        <title>Draft genome of Tanacetum cinerariifolium, the natural source of mosquito coil.</title>
        <authorList>
            <person name="Yamashiro T."/>
            <person name="Shiraishi A."/>
            <person name="Satake H."/>
            <person name="Nakayama K."/>
        </authorList>
    </citation>
    <scope>NUCLEOTIDE SEQUENCE</scope>
</reference>
<name>A0A699XC34_TANCI</name>
<feature type="region of interest" description="Disordered" evidence="1">
    <location>
        <begin position="1"/>
        <end position="22"/>
    </location>
</feature>
<feature type="non-terminal residue" evidence="2">
    <location>
        <position position="86"/>
    </location>
</feature>
<organism evidence="2">
    <name type="scientific">Tanacetum cinerariifolium</name>
    <name type="common">Dalmatian daisy</name>
    <name type="synonym">Chrysanthemum cinerariifolium</name>
    <dbReference type="NCBI Taxonomy" id="118510"/>
    <lineage>
        <taxon>Eukaryota</taxon>
        <taxon>Viridiplantae</taxon>
        <taxon>Streptophyta</taxon>
        <taxon>Embryophyta</taxon>
        <taxon>Tracheophyta</taxon>
        <taxon>Spermatophyta</taxon>
        <taxon>Magnoliopsida</taxon>
        <taxon>eudicotyledons</taxon>
        <taxon>Gunneridae</taxon>
        <taxon>Pentapetalae</taxon>
        <taxon>asterids</taxon>
        <taxon>campanulids</taxon>
        <taxon>Asterales</taxon>
        <taxon>Asteraceae</taxon>
        <taxon>Asteroideae</taxon>
        <taxon>Anthemideae</taxon>
        <taxon>Anthemidinae</taxon>
        <taxon>Tanacetum</taxon>
    </lineage>
</organism>
<feature type="non-terminal residue" evidence="2">
    <location>
        <position position="1"/>
    </location>
</feature>
<sequence>GAVQGQGGREVPEQALHRAGGHFPDAEKAQDVVDAQHVEVARQVAQALLPPGVVVFCHALPIVGREAPVLAGGGEVVGRGAGLLVE</sequence>
<proteinExistence type="predicted"/>